<keyword evidence="8 12" id="KW-0406">Ion transport</keyword>
<dbReference type="GO" id="GO:0015986">
    <property type="term" value="P:proton motive force-driven ATP synthesis"/>
    <property type="evidence" value="ECO:0007669"/>
    <property type="project" value="InterPro"/>
</dbReference>
<evidence type="ECO:0000256" key="11">
    <source>
        <dbReference type="ARBA" id="ARBA00023310"/>
    </source>
</evidence>
<organism evidence="14">
    <name type="scientific">Phoenicolacerta kulzeri</name>
    <name type="common">common Eurasian lizard</name>
    <dbReference type="NCBI Taxonomy" id="575499"/>
    <lineage>
        <taxon>Eukaryota</taxon>
        <taxon>Metazoa</taxon>
        <taxon>Chordata</taxon>
        <taxon>Craniata</taxon>
        <taxon>Vertebrata</taxon>
        <taxon>Euteleostomi</taxon>
        <taxon>Lepidosauria</taxon>
        <taxon>Squamata</taxon>
        <taxon>Bifurcata</taxon>
        <taxon>Unidentata</taxon>
        <taxon>Episquamata</taxon>
        <taxon>Laterata</taxon>
        <taxon>Lacertibaenia</taxon>
        <taxon>Lacertidae</taxon>
        <taxon>Phoenicolacerta</taxon>
    </lineage>
</organism>
<dbReference type="AlphaFoldDB" id="B7U9H8"/>
<dbReference type="Pfam" id="PF00895">
    <property type="entry name" value="ATP-synt_8"/>
    <property type="match status" value="1"/>
</dbReference>
<gene>
    <name evidence="14" type="primary">ATP8</name>
</gene>
<keyword evidence="7 13" id="KW-1133">Transmembrane helix</keyword>
<evidence type="ECO:0000256" key="2">
    <source>
        <dbReference type="ARBA" id="ARBA00008892"/>
    </source>
</evidence>
<evidence type="ECO:0000313" key="14">
    <source>
        <dbReference type="EMBL" id="ACJ54963.1"/>
    </source>
</evidence>
<evidence type="ECO:0000256" key="13">
    <source>
        <dbReference type="SAM" id="Phobius"/>
    </source>
</evidence>
<proteinExistence type="inferred from homology"/>
<accession>B7U9H8</accession>
<evidence type="ECO:0000256" key="4">
    <source>
        <dbReference type="ARBA" id="ARBA00022547"/>
    </source>
</evidence>
<protein>
    <recommendedName>
        <fullName evidence="12">ATP synthase complex subunit 8</fullName>
    </recommendedName>
</protein>
<dbReference type="PANTHER" id="PTHR39937:SF1">
    <property type="entry name" value="ATP SYNTHASE PROTEIN 8"/>
    <property type="match status" value="1"/>
</dbReference>
<sequence length="53" mass="6322">MPQLNPAPWLMIFTLVWAVFIIMLTKILNSKPHPTIPQHNKQFNSLHWAWPWS</sequence>
<keyword evidence="11" id="KW-0066">ATP synthesis</keyword>
<dbReference type="InterPro" id="IPR001421">
    <property type="entry name" value="ATP8_metazoa"/>
</dbReference>
<dbReference type="PANTHER" id="PTHR39937">
    <property type="entry name" value="ATP SYNTHASE PROTEIN 8"/>
    <property type="match status" value="1"/>
</dbReference>
<evidence type="ECO:0000256" key="6">
    <source>
        <dbReference type="ARBA" id="ARBA00022781"/>
    </source>
</evidence>
<dbReference type="EMBL" id="FJ460596">
    <property type="protein sequence ID" value="ACJ54963.1"/>
    <property type="molecule type" value="Genomic_DNA"/>
</dbReference>
<comment type="similarity">
    <text evidence="2 12">Belongs to the ATPase protein 8 family.</text>
</comment>
<keyword evidence="4 12" id="KW-0138">CF(0)</keyword>
<evidence type="ECO:0000256" key="9">
    <source>
        <dbReference type="ARBA" id="ARBA00023128"/>
    </source>
</evidence>
<evidence type="ECO:0000256" key="12">
    <source>
        <dbReference type="RuleBase" id="RU003661"/>
    </source>
</evidence>
<keyword evidence="3 12" id="KW-0813">Transport</keyword>
<dbReference type="RefSeq" id="YP_002332262.1">
    <property type="nucleotide sequence ID" value="NC_011606.1"/>
</dbReference>
<evidence type="ECO:0000256" key="5">
    <source>
        <dbReference type="ARBA" id="ARBA00022692"/>
    </source>
</evidence>
<dbReference type="CTD" id="4509"/>
<evidence type="ECO:0000256" key="8">
    <source>
        <dbReference type="ARBA" id="ARBA00023065"/>
    </source>
</evidence>
<keyword evidence="9 12" id="KW-0496">Mitochondrion</keyword>
<dbReference type="GeneID" id="7056450"/>
<evidence type="ECO:0000256" key="1">
    <source>
        <dbReference type="ARBA" id="ARBA00004304"/>
    </source>
</evidence>
<keyword evidence="6 12" id="KW-0375">Hydrogen ion transport</keyword>
<evidence type="ECO:0000256" key="10">
    <source>
        <dbReference type="ARBA" id="ARBA00023136"/>
    </source>
</evidence>
<evidence type="ECO:0000256" key="7">
    <source>
        <dbReference type="ARBA" id="ARBA00022989"/>
    </source>
</evidence>
<reference evidence="14" key="1">
    <citation type="submission" date="2008-11" db="EMBL/GenBank/DDBJ databases">
        <title>Complete mitochondrial genomes of three lizard species and the systematic position of the Lacertidae (Squamata).</title>
        <authorList>
            <person name="Podnar M."/>
            <person name="Pinsker W."/>
            <person name="Mayer W."/>
        </authorList>
    </citation>
    <scope>NUCLEOTIDE SEQUENCE</scope>
    <source>
        <strain evidence="14">ZB3</strain>
    </source>
</reference>
<comment type="subcellular location">
    <subcellularLocation>
        <location evidence="1 12">Mitochondrion membrane</location>
        <topology evidence="1 12">Single-pass membrane protein</topology>
    </subcellularLocation>
</comment>
<keyword evidence="10 13" id="KW-0472">Membrane</keyword>
<dbReference type="GO" id="GO:0045259">
    <property type="term" value="C:proton-transporting ATP synthase complex"/>
    <property type="evidence" value="ECO:0007669"/>
    <property type="project" value="UniProtKB-KW"/>
</dbReference>
<evidence type="ECO:0000256" key="3">
    <source>
        <dbReference type="ARBA" id="ARBA00022448"/>
    </source>
</evidence>
<geneLocation type="mitochondrion" evidence="14"/>
<name>B7U9H8_9SAUR</name>
<feature type="transmembrane region" description="Helical" evidence="13">
    <location>
        <begin position="6"/>
        <end position="24"/>
    </location>
</feature>
<keyword evidence="5 12" id="KW-0812">Transmembrane</keyword>
<dbReference type="GO" id="GO:0031966">
    <property type="term" value="C:mitochondrial membrane"/>
    <property type="evidence" value="ECO:0007669"/>
    <property type="project" value="UniProtKB-SubCell"/>
</dbReference>
<dbReference type="InterPro" id="IPR050635">
    <property type="entry name" value="ATPase_protein_8"/>
</dbReference>
<dbReference type="GO" id="GO:0015078">
    <property type="term" value="F:proton transmembrane transporter activity"/>
    <property type="evidence" value="ECO:0007669"/>
    <property type="project" value="InterPro"/>
</dbReference>